<evidence type="ECO:0000256" key="8">
    <source>
        <dbReference type="SAM" id="Phobius"/>
    </source>
</evidence>
<dbReference type="Gene3D" id="1.10.357.140">
    <property type="entry name" value="UbiA prenyltransferase"/>
    <property type="match status" value="1"/>
</dbReference>
<dbReference type="GO" id="GO:0009234">
    <property type="term" value="P:menaquinone biosynthetic process"/>
    <property type="evidence" value="ECO:0007669"/>
    <property type="project" value="UniProtKB-UniPathway"/>
</dbReference>
<reference evidence="9 10" key="1">
    <citation type="submission" date="2016-10" db="EMBL/GenBank/DDBJ databases">
        <authorList>
            <person name="de Groot N.N."/>
        </authorList>
    </citation>
    <scope>NUCLEOTIDE SEQUENCE [LARGE SCALE GENOMIC DNA]</scope>
    <source>
        <strain evidence="9 10">DSM 20678</strain>
    </source>
</reference>
<dbReference type="PIRSF" id="PIRSF005355">
    <property type="entry name" value="UBIAD1"/>
    <property type="match status" value="1"/>
</dbReference>
<dbReference type="OrthoDB" id="9767568at2"/>
<dbReference type="GO" id="GO:0004659">
    <property type="term" value="F:prenyltransferase activity"/>
    <property type="evidence" value="ECO:0007669"/>
    <property type="project" value="InterPro"/>
</dbReference>
<evidence type="ECO:0000313" key="9">
    <source>
        <dbReference type="EMBL" id="SFP73332.1"/>
    </source>
</evidence>
<evidence type="ECO:0000313" key="10">
    <source>
        <dbReference type="Proteomes" id="UP000198577"/>
    </source>
</evidence>
<feature type="transmembrane region" description="Helical" evidence="8">
    <location>
        <begin position="103"/>
        <end position="122"/>
    </location>
</feature>
<dbReference type="GO" id="GO:0016020">
    <property type="term" value="C:membrane"/>
    <property type="evidence" value="ECO:0007669"/>
    <property type="project" value="UniProtKB-SubCell"/>
</dbReference>
<evidence type="ECO:0000256" key="4">
    <source>
        <dbReference type="ARBA" id="ARBA00022679"/>
    </source>
</evidence>
<dbReference type="InterPro" id="IPR026046">
    <property type="entry name" value="UBIAD1"/>
</dbReference>
<dbReference type="PANTHER" id="PTHR13929">
    <property type="entry name" value="1,4-DIHYDROXY-2-NAPHTHOATE OCTAPRENYLTRANSFERASE"/>
    <property type="match status" value="1"/>
</dbReference>
<keyword evidence="4 9" id="KW-0808">Transferase</keyword>
<comment type="pathway">
    <text evidence="2">Quinol/quinone metabolism; menaquinone biosynthesis.</text>
</comment>
<dbReference type="PANTHER" id="PTHR13929:SF0">
    <property type="entry name" value="UBIA PRENYLTRANSFERASE DOMAIN-CONTAINING PROTEIN 1"/>
    <property type="match status" value="1"/>
</dbReference>
<organism evidence="9 10">
    <name type="scientific">Caldicoprobacter faecalis</name>
    <dbReference type="NCBI Taxonomy" id="937334"/>
    <lineage>
        <taxon>Bacteria</taxon>
        <taxon>Bacillati</taxon>
        <taxon>Bacillota</taxon>
        <taxon>Clostridia</taxon>
        <taxon>Caldicoprobacterales</taxon>
        <taxon>Caldicoprobacteraceae</taxon>
        <taxon>Caldicoprobacter</taxon>
    </lineage>
</organism>
<protein>
    <submittedName>
        <fullName evidence="9">1,4-dihydroxy-2-naphthoate octaprenyltransferase</fullName>
    </submittedName>
</protein>
<dbReference type="RefSeq" id="WP_025748695.1">
    <property type="nucleotide sequence ID" value="NZ_FOXR01000003.1"/>
</dbReference>
<dbReference type="Proteomes" id="UP000198577">
    <property type="component" value="Unassembled WGS sequence"/>
</dbReference>
<keyword evidence="7 8" id="KW-0472">Membrane</keyword>
<feature type="transmembrane region" description="Helical" evidence="8">
    <location>
        <begin position="158"/>
        <end position="175"/>
    </location>
</feature>
<feature type="transmembrane region" description="Helical" evidence="8">
    <location>
        <begin position="44"/>
        <end position="64"/>
    </location>
</feature>
<feature type="transmembrane region" description="Helical" evidence="8">
    <location>
        <begin position="129"/>
        <end position="146"/>
    </location>
</feature>
<dbReference type="InterPro" id="IPR000537">
    <property type="entry name" value="UbiA_prenyltransferase"/>
</dbReference>
<dbReference type="CDD" id="cd13962">
    <property type="entry name" value="PT_UbiA_UBIAD1"/>
    <property type="match status" value="1"/>
</dbReference>
<accession>A0A1I5SRB0</accession>
<feature type="transmembrane region" description="Helical" evidence="8">
    <location>
        <begin position="182"/>
        <end position="201"/>
    </location>
</feature>
<keyword evidence="3" id="KW-0474">Menaquinone biosynthesis</keyword>
<evidence type="ECO:0000256" key="1">
    <source>
        <dbReference type="ARBA" id="ARBA00004141"/>
    </source>
</evidence>
<sequence length="309" mass="34403">MNADVRRVWQGFWQLADPKIWIASTVPMVVGAAFAFGSTGRFDLYWFIVALIAVYCIEIGKNAVNEWVDYKSGVDRFITPDKRTPFSGGKKTIVDGKLTLPEVVMIAVVTFAVACGIGLYIMFFKEMGIFWIGIAGVLLSIFYSLPPFKLAYRGLGEVTVGLTFGPLIVLGIYCLQTGRVDLSALWVSIPIGILIANVLWINQFPDYEADAQGNKRNWLVRLGKEKGVKVFALLFLAAYLWFILLAVILRNPFWLLGLVSVPLAVRAVKVAGQYYNDIPRLTEANLRMVQVYQLTGLTMTVAAILGRFI</sequence>
<keyword evidence="10" id="KW-1185">Reference proteome</keyword>
<proteinExistence type="predicted"/>
<feature type="transmembrane region" description="Helical" evidence="8">
    <location>
        <begin position="230"/>
        <end position="248"/>
    </location>
</feature>
<comment type="subcellular location">
    <subcellularLocation>
        <location evidence="1">Membrane</location>
        <topology evidence="1">Multi-pass membrane protein</topology>
    </subcellularLocation>
</comment>
<dbReference type="UniPathway" id="UPA00079"/>
<evidence type="ECO:0000256" key="6">
    <source>
        <dbReference type="ARBA" id="ARBA00022989"/>
    </source>
</evidence>
<keyword evidence="5 8" id="KW-0812">Transmembrane</keyword>
<gene>
    <name evidence="9" type="ORF">SAMN05444406_10323</name>
</gene>
<evidence type="ECO:0000256" key="2">
    <source>
        <dbReference type="ARBA" id="ARBA00004863"/>
    </source>
</evidence>
<evidence type="ECO:0000256" key="3">
    <source>
        <dbReference type="ARBA" id="ARBA00022428"/>
    </source>
</evidence>
<name>A0A1I5SRB0_9FIRM</name>
<dbReference type="InterPro" id="IPR044878">
    <property type="entry name" value="UbiA_sf"/>
</dbReference>
<dbReference type="STRING" id="937334.SAMN05444406_10323"/>
<evidence type="ECO:0000256" key="7">
    <source>
        <dbReference type="ARBA" id="ARBA00023136"/>
    </source>
</evidence>
<keyword evidence="6 8" id="KW-1133">Transmembrane helix</keyword>
<dbReference type="GO" id="GO:0042371">
    <property type="term" value="P:vitamin K biosynthetic process"/>
    <property type="evidence" value="ECO:0007669"/>
    <property type="project" value="TreeGrafter"/>
</dbReference>
<dbReference type="AlphaFoldDB" id="A0A1I5SRB0"/>
<feature type="transmembrane region" description="Helical" evidence="8">
    <location>
        <begin position="20"/>
        <end position="37"/>
    </location>
</feature>
<dbReference type="Pfam" id="PF01040">
    <property type="entry name" value="UbiA"/>
    <property type="match status" value="1"/>
</dbReference>
<evidence type="ECO:0000256" key="5">
    <source>
        <dbReference type="ARBA" id="ARBA00022692"/>
    </source>
</evidence>
<dbReference type="EMBL" id="FOXR01000003">
    <property type="protein sequence ID" value="SFP73332.1"/>
    <property type="molecule type" value="Genomic_DNA"/>
</dbReference>